<dbReference type="EMBL" id="VDGI01000007">
    <property type="protein sequence ID" value="TQR20199.1"/>
    <property type="molecule type" value="Genomic_DNA"/>
</dbReference>
<name>A0A544TRX4_9BACI</name>
<organism evidence="1 2">
    <name type="scientific">Psychrobacillus vulpis</name>
    <dbReference type="NCBI Taxonomy" id="2325572"/>
    <lineage>
        <taxon>Bacteria</taxon>
        <taxon>Bacillati</taxon>
        <taxon>Bacillota</taxon>
        <taxon>Bacilli</taxon>
        <taxon>Bacillales</taxon>
        <taxon>Bacillaceae</taxon>
        <taxon>Psychrobacillus</taxon>
    </lineage>
</organism>
<evidence type="ECO:0000313" key="2">
    <source>
        <dbReference type="Proteomes" id="UP000316626"/>
    </source>
</evidence>
<reference evidence="1 2" key="1">
    <citation type="submission" date="2019-06" db="EMBL/GenBank/DDBJ databases">
        <title>Psychrobacillus vulpis sp. nov., a new species isolated from feces of a red fox that inhabits in The Tablas de Daimiel Natural Park, Albacete, Spain.</title>
        <authorList>
            <person name="Rodriguez M."/>
            <person name="Reina J.C."/>
            <person name="Bejar V."/>
            <person name="Llamas I."/>
        </authorList>
    </citation>
    <scope>NUCLEOTIDE SEQUENCE [LARGE SCALE GENOMIC DNA]</scope>
    <source>
        <strain evidence="1 2">Z8</strain>
    </source>
</reference>
<protein>
    <submittedName>
        <fullName evidence="1">Uncharacterized protein</fullName>
    </submittedName>
</protein>
<gene>
    <name evidence="1" type="ORF">FG384_08535</name>
</gene>
<dbReference type="RefSeq" id="WP_142642177.1">
    <property type="nucleotide sequence ID" value="NZ_VDGI01000007.1"/>
</dbReference>
<dbReference type="AlphaFoldDB" id="A0A544TRX4"/>
<sequence length="101" mass="11805">MGYIIPVQPIQSQNYANRMLMDDYNFAYINNVNGIRMKSNFDKHLEQQEQKFEKSQEKQLLDSKEPSILPLFKSFIQPNPVNLSPKVAEISRKGNIINLYI</sequence>
<proteinExistence type="predicted"/>
<dbReference type="Proteomes" id="UP000316626">
    <property type="component" value="Unassembled WGS sequence"/>
</dbReference>
<dbReference type="OrthoDB" id="2706316at2"/>
<accession>A0A544TRX4</accession>
<keyword evidence="2" id="KW-1185">Reference proteome</keyword>
<evidence type="ECO:0000313" key="1">
    <source>
        <dbReference type="EMBL" id="TQR20199.1"/>
    </source>
</evidence>
<comment type="caution">
    <text evidence="1">The sequence shown here is derived from an EMBL/GenBank/DDBJ whole genome shotgun (WGS) entry which is preliminary data.</text>
</comment>